<dbReference type="AlphaFoldDB" id="A0A0U2Q8R0"/>
<dbReference type="Pfam" id="PF03073">
    <property type="entry name" value="TspO_MBR"/>
    <property type="match status" value="1"/>
</dbReference>
<feature type="transmembrane region" description="Helical" evidence="6">
    <location>
        <begin position="114"/>
        <end position="133"/>
    </location>
</feature>
<name>A0A0U2Q8R0_9BACL</name>
<sequence>MEVASVNGRIHGKNLAASILVPVVGGALVGALANRGTREQYERLKNPSFAPPGWVFPVVWTALYKMMGVAKYRAQETAKPLGRERQVLAPYELQLGLNFLWSFLFFKWGLRGTALIEMAALLGAVIWAAYEFYQIDQLAGVLMVPYIAWVAFALGLNYSFWQLNK</sequence>
<dbReference type="InterPro" id="IPR038330">
    <property type="entry name" value="TspO/MBR-related_sf"/>
</dbReference>
<dbReference type="RefSeq" id="WP_058381993.1">
    <property type="nucleotide sequence ID" value="NZ_CP013659.2"/>
</dbReference>
<gene>
    <name evidence="7" type="ORF">AUC31_08660</name>
</gene>
<dbReference type="InterPro" id="IPR004307">
    <property type="entry name" value="TspO_MBR"/>
</dbReference>
<dbReference type="Proteomes" id="UP000067683">
    <property type="component" value="Chromosome"/>
</dbReference>
<comment type="similarity">
    <text evidence="2">Belongs to the TspO/BZRP family.</text>
</comment>
<dbReference type="GO" id="GO:0016020">
    <property type="term" value="C:membrane"/>
    <property type="evidence" value="ECO:0007669"/>
    <property type="project" value="UniProtKB-SubCell"/>
</dbReference>
<dbReference type="FunFam" id="1.20.1260.100:FF:000001">
    <property type="entry name" value="translocator protein 2"/>
    <property type="match status" value="1"/>
</dbReference>
<dbReference type="GO" id="GO:0033013">
    <property type="term" value="P:tetrapyrrole metabolic process"/>
    <property type="evidence" value="ECO:0007669"/>
    <property type="project" value="UniProtKB-ARBA"/>
</dbReference>
<evidence type="ECO:0000313" key="7">
    <source>
        <dbReference type="EMBL" id="ALS75286.1"/>
    </source>
</evidence>
<evidence type="ECO:0000256" key="1">
    <source>
        <dbReference type="ARBA" id="ARBA00004141"/>
    </source>
</evidence>
<dbReference type="CDD" id="cd15904">
    <property type="entry name" value="TSPO_MBR"/>
    <property type="match status" value="1"/>
</dbReference>
<dbReference type="PANTHER" id="PTHR10057">
    <property type="entry name" value="PERIPHERAL-TYPE BENZODIAZEPINE RECEPTOR"/>
    <property type="match status" value="1"/>
</dbReference>
<evidence type="ECO:0000256" key="2">
    <source>
        <dbReference type="ARBA" id="ARBA00007524"/>
    </source>
</evidence>
<proteinExistence type="inferred from homology"/>
<protein>
    <submittedName>
        <fullName evidence="7">TspO protein</fullName>
    </submittedName>
</protein>
<feature type="transmembrane region" description="Helical" evidence="6">
    <location>
        <begin position="15"/>
        <end position="33"/>
    </location>
</feature>
<keyword evidence="5 6" id="KW-0472">Membrane</keyword>
<dbReference type="PIRSF" id="PIRSF005859">
    <property type="entry name" value="PBR"/>
    <property type="match status" value="1"/>
</dbReference>
<organism evidence="7 8">
    <name type="scientific">Planococcus rifietoensis</name>
    <dbReference type="NCBI Taxonomy" id="200991"/>
    <lineage>
        <taxon>Bacteria</taxon>
        <taxon>Bacillati</taxon>
        <taxon>Bacillota</taxon>
        <taxon>Bacilli</taxon>
        <taxon>Bacillales</taxon>
        <taxon>Caryophanaceae</taxon>
        <taxon>Planococcus</taxon>
    </lineage>
</organism>
<keyword evidence="8" id="KW-1185">Reference proteome</keyword>
<dbReference type="PANTHER" id="PTHR10057:SF0">
    <property type="entry name" value="TRANSLOCATOR PROTEIN"/>
    <property type="match status" value="1"/>
</dbReference>
<dbReference type="STRING" id="200991.AUC31_08660"/>
<dbReference type="EMBL" id="CP013659">
    <property type="protein sequence ID" value="ALS75286.1"/>
    <property type="molecule type" value="Genomic_DNA"/>
</dbReference>
<evidence type="ECO:0000256" key="4">
    <source>
        <dbReference type="ARBA" id="ARBA00022989"/>
    </source>
</evidence>
<feature type="transmembrane region" description="Helical" evidence="6">
    <location>
        <begin position="140"/>
        <end position="161"/>
    </location>
</feature>
<accession>A0A0U2Q8R0</accession>
<keyword evidence="4 6" id="KW-1133">Transmembrane helix</keyword>
<dbReference type="OrthoDB" id="9795496at2"/>
<comment type="subcellular location">
    <subcellularLocation>
        <location evidence="1">Membrane</location>
        <topology evidence="1">Multi-pass membrane protein</topology>
    </subcellularLocation>
</comment>
<keyword evidence="3 6" id="KW-0812">Transmembrane</keyword>
<reference evidence="7" key="1">
    <citation type="submission" date="2016-01" db="EMBL/GenBank/DDBJ databases">
        <title>Complete genome of Planococcus rifietoensis type strain M8.</title>
        <authorList>
            <person name="See-Too W.S."/>
        </authorList>
    </citation>
    <scope>NUCLEOTIDE SEQUENCE [LARGE SCALE GENOMIC DNA]</scope>
    <source>
        <strain evidence="7">M8</strain>
    </source>
</reference>
<evidence type="ECO:0000256" key="5">
    <source>
        <dbReference type="ARBA" id="ARBA00023136"/>
    </source>
</evidence>
<evidence type="ECO:0000313" key="8">
    <source>
        <dbReference type="Proteomes" id="UP000067683"/>
    </source>
</evidence>
<evidence type="ECO:0000256" key="3">
    <source>
        <dbReference type="ARBA" id="ARBA00022692"/>
    </source>
</evidence>
<dbReference type="Gene3D" id="1.20.1260.100">
    <property type="entry name" value="TspO/MBR protein"/>
    <property type="match status" value="1"/>
</dbReference>
<dbReference type="KEGG" id="prt:AUC31_08660"/>
<evidence type="ECO:0000256" key="6">
    <source>
        <dbReference type="SAM" id="Phobius"/>
    </source>
</evidence>